<dbReference type="AlphaFoldDB" id="A0A4U0UDS0"/>
<dbReference type="EMBL" id="NAJL01000002">
    <property type="protein sequence ID" value="TKA33670.1"/>
    <property type="molecule type" value="Genomic_DNA"/>
</dbReference>
<dbReference type="Pfam" id="PF00106">
    <property type="entry name" value="adh_short"/>
    <property type="match status" value="1"/>
</dbReference>
<gene>
    <name evidence="1" type="ORF">B0A50_00506</name>
</gene>
<accession>A0A4U0UDS0</accession>
<dbReference type="Proteomes" id="UP000308549">
    <property type="component" value="Unassembled WGS sequence"/>
</dbReference>
<reference evidence="1 2" key="1">
    <citation type="submission" date="2017-03" db="EMBL/GenBank/DDBJ databases">
        <title>Genomes of endolithic fungi from Antarctica.</title>
        <authorList>
            <person name="Coleine C."/>
            <person name="Masonjones S."/>
            <person name="Stajich J.E."/>
        </authorList>
    </citation>
    <scope>NUCLEOTIDE SEQUENCE [LARGE SCALE GENOMIC DNA]</scope>
    <source>
        <strain evidence="1 2">CCFEE 6315</strain>
    </source>
</reference>
<sequence>MPSTDFVTVVMAVRKDFRPQQRPRHLSEASGPWTLLAERRRNRGQITTLLGRHVVVDDILDGPIDKRSTLVVAAVVDVQTDVGDKAAQELGEQTGVDVRYYRVDVRDGGAMGQTVQGVEEHYSTIDILVNATGIAEPKRTTTMGGREVVDDVLDGWDSSRTVQDVEELYEQIDFLVNAAGIADSNIKADT</sequence>
<dbReference type="SUPFAM" id="SSF51735">
    <property type="entry name" value="NAD(P)-binding Rossmann-fold domains"/>
    <property type="match status" value="1"/>
</dbReference>
<dbReference type="InterPro" id="IPR036291">
    <property type="entry name" value="NAD(P)-bd_dom_sf"/>
</dbReference>
<dbReference type="InterPro" id="IPR002347">
    <property type="entry name" value="SDR_fam"/>
</dbReference>
<name>A0A4U0UDS0_9PEZI</name>
<proteinExistence type="predicted"/>
<organism evidence="1 2">
    <name type="scientific">Salinomyces thailandicus</name>
    <dbReference type="NCBI Taxonomy" id="706561"/>
    <lineage>
        <taxon>Eukaryota</taxon>
        <taxon>Fungi</taxon>
        <taxon>Dikarya</taxon>
        <taxon>Ascomycota</taxon>
        <taxon>Pezizomycotina</taxon>
        <taxon>Dothideomycetes</taxon>
        <taxon>Dothideomycetidae</taxon>
        <taxon>Mycosphaerellales</taxon>
        <taxon>Teratosphaeriaceae</taxon>
        <taxon>Salinomyces</taxon>
    </lineage>
</organism>
<comment type="caution">
    <text evidence="1">The sequence shown here is derived from an EMBL/GenBank/DDBJ whole genome shotgun (WGS) entry which is preliminary data.</text>
</comment>
<evidence type="ECO:0000313" key="1">
    <source>
        <dbReference type="EMBL" id="TKA33670.1"/>
    </source>
</evidence>
<keyword evidence="2" id="KW-1185">Reference proteome</keyword>
<dbReference type="Gene3D" id="3.40.50.720">
    <property type="entry name" value="NAD(P)-binding Rossmann-like Domain"/>
    <property type="match status" value="1"/>
</dbReference>
<protein>
    <submittedName>
        <fullName evidence="1">Uncharacterized protein</fullName>
    </submittedName>
</protein>
<evidence type="ECO:0000313" key="2">
    <source>
        <dbReference type="Proteomes" id="UP000308549"/>
    </source>
</evidence>